<evidence type="ECO:0000256" key="1">
    <source>
        <dbReference type="ARBA" id="ARBA00023015"/>
    </source>
</evidence>
<evidence type="ECO:0000259" key="4">
    <source>
        <dbReference type="PROSITE" id="PS50943"/>
    </source>
</evidence>
<dbReference type="Pfam" id="PF00717">
    <property type="entry name" value="Peptidase_S24"/>
    <property type="match status" value="1"/>
</dbReference>
<name>A0A1I1Q734_9GAMM</name>
<dbReference type="GO" id="GO:0003677">
    <property type="term" value="F:DNA binding"/>
    <property type="evidence" value="ECO:0007669"/>
    <property type="project" value="UniProtKB-KW"/>
</dbReference>
<dbReference type="SUPFAM" id="SSF51306">
    <property type="entry name" value="LexA/Signal peptidase"/>
    <property type="match status" value="1"/>
</dbReference>
<dbReference type="InterPro" id="IPR015927">
    <property type="entry name" value="Peptidase_S24_S26A/B/C"/>
</dbReference>
<dbReference type="Gene3D" id="2.10.109.10">
    <property type="entry name" value="Umud Fragment, subunit A"/>
    <property type="match status" value="1"/>
</dbReference>
<dbReference type="InterPro" id="IPR010982">
    <property type="entry name" value="Lambda_DNA-bd_dom_sf"/>
</dbReference>
<dbReference type="PROSITE" id="PS50943">
    <property type="entry name" value="HTH_CROC1"/>
    <property type="match status" value="1"/>
</dbReference>
<evidence type="ECO:0000313" key="5">
    <source>
        <dbReference type="EMBL" id="SFD13920.1"/>
    </source>
</evidence>
<feature type="domain" description="HTH cro/C1-type" evidence="4">
    <location>
        <begin position="43"/>
        <end position="86"/>
    </location>
</feature>
<dbReference type="STRING" id="1123010.SAMN02745724_03616"/>
<organism evidence="5 6">
    <name type="scientific">Pseudoalteromonas denitrificans DSM 6059</name>
    <dbReference type="NCBI Taxonomy" id="1123010"/>
    <lineage>
        <taxon>Bacteria</taxon>
        <taxon>Pseudomonadati</taxon>
        <taxon>Pseudomonadota</taxon>
        <taxon>Gammaproteobacteria</taxon>
        <taxon>Alteromonadales</taxon>
        <taxon>Pseudoalteromonadaceae</taxon>
        <taxon>Pseudoalteromonas</taxon>
    </lineage>
</organism>
<dbReference type="AlphaFoldDB" id="A0A1I1Q734"/>
<dbReference type="InterPro" id="IPR001387">
    <property type="entry name" value="Cro/C1-type_HTH"/>
</dbReference>
<keyword evidence="6" id="KW-1185">Reference proteome</keyword>
<dbReference type="SUPFAM" id="SSF47413">
    <property type="entry name" value="lambda repressor-like DNA-binding domains"/>
    <property type="match status" value="1"/>
</dbReference>
<dbReference type="EMBL" id="FOLO01000035">
    <property type="protein sequence ID" value="SFD13920.1"/>
    <property type="molecule type" value="Genomic_DNA"/>
</dbReference>
<dbReference type="CDD" id="cd06529">
    <property type="entry name" value="S24_LexA-like"/>
    <property type="match status" value="1"/>
</dbReference>
<keyword evidence="3" id="KW-0804">Transcription</keyword>
<dbReference type="PANTHER" id="PTHR40661:SF3">
    <property type="entry name" value="FELS-1 PROPHAGE TRANSCRIPTIONAL REGULATOR"/>
    <property type="match status" value="1"/>
</dbReference>
<keyword evidence="2" id="KW-0238">DNA-binding</keyword>
<dbReference type="InterPro" id="IPR036286">
    <property type="entry name" value="LexA/Signal_pep-like_sf"/>
</dbReference>
<sequence>MAKLIKKSNNRQLDSETITPSEAHHFAMETLSERVKKAIEPDSIRSFALKIDVSEGTLRRILKGEDPKLSVVEKIAEQAKVDFLWLIKGVEADQEKYATAQNQGSYDCASIELSEFNEEFALIPGYHISVSTGHGAFNGDAQIKRHLAFRKKWLDYKHLVSSQLAVVFAKGDSMEPTIHNNNTILVDLSDKKLSEGLIYVIRIGEELYAKRLQQYIDGSVRLISDNKEYIDQLLKPDELEQLEIIGKVVWIGKDLA</sequence>
<accession>A0A1I1Q734</accession>
<dbReference type="Proteomes" id="UP000198862">
    <property type="component" value="Unassembled WGS sequence"/>
</dbReference>
<reference evidence="5 6" key="1">
    <citation type="submission" date="2016-10" db="EMBL/GenBank/DDBJ databases">
        <authorList>
            <person name="de Groot N.N."/>
        </authorList>
    </citation>
    <scope>NUCLEOTIDE SEQUENCE [LARGE SCALE GENOMIC DNA]</scope>
    <source>
        <strain evidence="5 6">DSM 6059</strain>
    </source>
</reference>
<evidence type="ECO:0000256" key="3">
    <source>
        <dbReference type="ARBA" id="ARBA00023163"/>
    </source>
</evidence>
<evidence type="ECO:0000256" key="2">
    <source>
        <dbReference type="ARBA" id="ARBA00023125"/>
    </source>
</evidence>
<dbReference type="InterPro" id="IPR039418">
    <property type="entry name" value="LexA-like"/>
</dbReference>
<keyword evidence="1" id="KW-0805">Transcription regulation</keyword>
<proteinExistence type="predicted"/>
<dbReference type="Pfam" id="PF01381">
    <property type="entry name" value="HTH_3"/>
    <property type="match status" value="1"/>
</dbReference>
<dbReference type="PANTHER" id="PTHR40661">
    <property type="match status" value="1"/>
</dbReference>
<evidence type="ECO:0000313" key="6">
    <source>
        <dbReference type="Proteomes" id="UP000198862"/>
    </source>
</evidence>
<dbReference type="RefSeq" id="WP_245763856.1">
    <property type="nucleotide sequence ID" value="NZ_FOLO01000035.1"/>
</dbReference>
<protein>
    <submittedName>
        <fullName evidence="5">Phage repressor protein C, contains Cro/C1-type HTH and peptisase s24 domains</fullName>
    </submittedName>
</protein>
<gene>
    <name evidence="5" type="ORF">SAMN02745724_03616</name>
</gene>